<dbReference type="Pfam" id="PF23166">
    <property type="entry name" value="Ig_N_CWD1"/>
    <property type="match status" value="1"/>
</dbReference>
<comment type="caution">
    <text evidence="4">The sequence shown here is derived from an EMBL/GenBank/DDBJ whole genome shotgun (WGS) entry which is preliminary data.</text>
</comment>
<proteinExistence type="predicted"/>
<dbReference type="InterPro" id="IPR056301">
    <property type="entry name" value="GWD-like_N_Ig"/>
</dbReference>
<dbReference type="EMBL" id="BART01018266">
    <property type="protein sequence ID" value="GAG87945.1"/>
    <property type="molecule type" value="Genomic_DNA"/>
</dbReference>
<keyword evidence="1" id="KW-0479">Metal-binding</keyword>
<evidence type="ECO:0000259" key="3">
    <source>
        <dbReference type="Pfam" id="PF23166"/>
    </source>
</evidence>
<keyword evidence="2" id="KW-0119">Carbohydrate metabolism</keyword>
<accession>X1AYU7</accession>
<protein>
    <recommendedName>
        <fullName evidence="3">Alpha-glucan water dikinase-like N-terminal Ig-like domain-containing protein</fullName>
    </recommendedName>
</protein>
<dbReference type="AlphaFoldDB" id="X1AYU7"/>
<sequence length="220" mass="26086">MHDGQAVQTPLAKNGNNQFSVSITIPQNMGISGIYFVLYFPHNQQWDNNNHQDYFISFKPQPPVPNYFSPNNQKLGEILAKIIDRENRKHWEMGMRLEFIRKLFTSYPPDESILTLIEVYLQYAAQGNLPWRKNYDRQTYVLAPKIQEFSLNLSKQIASYPQFYTFWRRMLKALPSSGRNLHDLGLAIRVQILECKDHRKRHIYDSFMYEYAPQKHNQPE</sequence>
<evidence type="ECO:0000313" key="4">
    <source>
        <dbReference type="EMBL" id="GAG87945.1"/>
    </source>
</evidence>
<feature type="domain" description="Alpha-glucan water dikinase-like N-terminal Ig-like" evidence="3">
    <location>
        <begin position="4"/>
        <end position="58"/>
    </location>
</feature>
<dbReference type="GO" id="GO:0046872">
    <property type="term" value="F:metal ion binding"/>
    <property type="evidence" value="ECO:0007669"/>
    <property type="project" value="UniProtKB-KW"/>
</dbReference>
<reference evidence="4" key="1">
    <citation type="journal article" date="2014" name="Front. Microbiol.">
        <title>High frequency of phylogenetically diverse reductive dehalogenase-homologous genes in deep subseafloor sedimentary metagenomes.</title>
        <authorList>
            <person name="Kawai M."/>
            <person name="Futagami T."/>
            <person name="Toyoda A."/>
            <person name="Takaki Y."/>
            <person name="Nishi S."/>
            <person name="Hori S."/>
            <person name="Arai W."/>
            <person name="Tsubouchi T."/>
            <person name="Morono Y."/>
            <person name="Uchiyama I."/>
            <person name="Ito T."/>
            <person name="Fujiyama A."/>
            <person name="Inagaki F."/>
            <person name="Takami H."/>
        </authorList>
    </citation>
    <scope>NUCLEOTIDE SEQUENCE</scope>
    <source>
        <strain evidence="4">Expedition CK06-06</strain>
    </source>
</reference>
<evidence type="ECO:0000256" key="1">
    <source>
        <dbReference type="ARBA" id="ARBA00022723"/>
    </source>
</evidence>
<name>X1AYU7_9ZZZZ</name>
<dbReference type="PANTHER" id="PTHR46999">
    <property type="entry name" value="ALPHA-GLUCAN WATER DIKINASE 1, CHLOROPLASTIC-RELATED"/>
    <property type="match status" value="1"/>
</dbReference>
<dbReference type="PANTHER" id="PTHR46999:SF1">
    <property type="entry name" value="ALPHA-GLUCAN WATER DIKINASE 1, CHLOROPLASTIC"/>
    <property type="match status" value="1"/>
</dbReference>
<evidence type="ECO:0000256" key="2">
    <source>
        <dbReference type="ARBA" id="ARBA00023277"/>
    </source>
</evidence>
<gene>
    <name evidence="4" type="ORF">S01H4_34511</name>
</gene>
<organism evidence="4">
    <name type="scientific">marine sediment metagenome</name>
    <dbReference type="NCBI Taxonomy" id="412755"/>
    <lineage>
        <taxon>unclassified sequences</taxon>
        <taxon>metagenomes</taxon>
        <taxon>ecological metagenomes</taxon>
    </lineage>
</organism>